<dbReference type="AlphaFoldDB" id="A0A1S8L1X9"/>
<protein>
    <submittedName>
        <fullName evidence="1">Uncharacterized protein</fullName>
    </submittedName>
</protein>
<evidence type="ECO:0000313" key="1">
    <source>
        <dbReference type="EMBL" id="URZ10338.1"/>
    </source>
</evidence>
<evidence type="ECO:0000313" key="2">
    <source>
        <dbReference type="Proteomes" id="UP000190951"/>
    </source>
</evidence>
<accession>A0A1S8L1X9</accession>
<dbReference type="EMBL" id="CP096983">
    <property type="protein sequence ID" value="URZ10338.1"/>
    <property type="molecule type" value="Genomic_DNA"/>
</dbReference>
<sequence length="88" mass="8697">MSKFCGPLSAAATVLGMVDDGLNYKYGTQRCLIDAAGIAAGVIASVAIGAFLAPGLFAVGVGVGVAVGISIGTTWAKNTFCGGKNDEK</sequence>
<keyword evidence="2" id="KW-1185">Reference proteome</keyword>
<reference evidence="1 2" key="1">
    <citation type="submission" date="2022-04" db="EMBL/GenBank/DDBJ databases">
        <title>Genome sequence of C. roseum typestrain.</title>
        <authorList>
            <person name="Poehlein A."/>
            <person name="Schoch T."/>
            <person name="Duerre P."/>
            <person name="Daniel R."/>
        </authorList>
    </citation>
    <scope>NUCLEOTIDE SEQUENCE [LARGE SCALE GENOMIC DNA]</scope>
    <source>
        <strain evidence="1 2">DSM 7320</strain>
    </source>
</reference>
<proteinExistence type="predicted"/>
<dbReference type="RefSeq" id="WP_077836271.1">
    <property type="nucleotide sequence ID" value="NZ_CP096983.1"/>
</dbReference>
<dbReference type="STRING" id="84029.CROST_30620"/>
<dbReference type="Proteomes" id="UP000190951">
    <property type="component" value="Chromosome"/>
</dbReference>
<name>A0A1S8L1X9_9CLOT</name>
<gene>
    <name evidence="1" type="ORF">CROST_010460</name>
</gene>
<dbReference type="KEGG" id="crw:CROST_010460"/>
<organism evidence="1 2">
    <name type="scientific">Clostridium felsineum</name>
    <dbReference type="NCBI Taxonomy" id="36839"/>
    <lineage>
        <taxon>Bacteria</taxon>
        <taxon>Bacillati</taxon>
        <taxon>Bacillota</taxon>
        <taxon>Clostridia</taxon>
        <taxon>Eubacteriales</taxon>
        <taxon>Clostridiaceae</taxon>
        <taxon>Clostridium</taxon>
    </lineage>
</organism>